<evidence type="ECO:0000256" key="1">
    <source>
        <dbReference type="SAM" id="Coils"/>
    </source>
</evidence>
<protein>
    <submittedName>
        <fullName evidence="2">DUF2479 domain-containing protein</fullName>
    </submittedName>
</protein>
<organism evidence="2 3">
    <name type="scientific">Lactobacillus crispatus</name>
    <dbReference type="NCBI Taxonomy" id="47770"/>
    <lineage>
        <taxon>Bacteria</taxon>
        <taxon>Bacillati</taxon>
        <taxon>Bacillota</taxon>
        <taxon>Bacilli</taxon>
        <taxon>Lactobacillales</taxon>
        <taxon>Lactobacillaceae</taxon>
        <taxon>Lactobacillus</taxon>
    </lineage>
</organism>
<reference evidence="2" key="2">
    <citation type="submission" date="2021-09" db="EMBL/GenBank/DDBJ databases">
        <authorList>
            <person name="Gilroy R."/>
        </authorList>
    </citation>
    <scope>NUCLEOTIDE SEQUENCE</scope>
    <source>
        <strain evidence="2">CHK194-22301</strain>
    </source>
</reference>
<name>A0A921K4P5_9LACO</name>
<dbReference type="Proteomes" id="UP000784793">
    <property type="component" value="Unassembled WGS sequence"/>
</dbReference>
<gene>
    <name evidence="2" type="ORF">K8V23_03250</name>
</gene>
<dbReference type="AlphaFoldDB" id="A0A921K4P5"/>
<dbReference type="EMBL" id="DYXB01000049">
    <property type="protein sequence ID" value="HJF09803.1"/>
    <property type="molecule type" value="Genomic_DNA"/>
</dbReference>
<reference evidence="2" key="1">
    <citation type="journal article" date="2021" name="PeerJ">
        <title>Extensive microbial diversity within the chicken gut microbiome revealed by metagenomics and culture.</title>
        <authorList>
            <person name="Gilroy R."/>
            <person name="Ravi A."/>
            <person name="Getino M."/>
            <person name="Pursley I."/>
            <person name="Horton D.L."/>
            <person name="Alikhan N.F."/>
            <person name="Baker D."/>
            <person name="Gharbi K."/>
            <person name="Hall N."/>
            <person name="Watson M."/>
            <person name="Adriaenssens E.M."/>
            <person name="Foster-Nyarko E."/>
            <person name="Jarju S."/>
            <person name="Secka A."/>
            <person name="Antonio M."/>
            <person name="Oren A."/>
            <person name="Chaudhuri R.R."/>
            <person name="La Ragione R."/>
            <person name="Hildebrand F."/>
            <person name="Pallen M.J."/>
        </authorList>
    </citation>
    <scope>NUCLEOTIDE SEQUENCE</scope>
    <source>
        <strain evidence="2">CHK194-22301</strain>
    </source>
</reference>
<feature type="coiled-coil region" evidence="1">
    <location>
        <begin position="480"/>
        <end position="521"/>
    </location>
</feature>
<evidence type="ECO:0000313" key="3">
    <source>
        <dbReference type="Proteomes" id="UP000784793"/>
    </source>
</evidence>
<proteinExistence type="predicted"/>
<accession>A0A921K4P5</accession>
<comment type="caution">
    <text evidence="2">The sequence shown here is derived from an EMBL/GenBank/DDBJ whole genome shotgun (WGS) entry which is preliminary data.</text>
</comment>
<evidence type="ECO:0000313" key="2">
    <source>
        <dbReference type="EMBL" id="HJF09803.1"/>
    </source>
</evidence>
<sequence>MSLAQIVLTTNKTTSNVGDYVRKIGQGERGQVLPVVVTDANGAAYDLTNKSIVFSENKDSGKYVVDDGKASTSGKFTLTDPQNGKFSYTLQDQVYPESGTAWFDIVSSDGTVLDTTVTFKFVVIPNATLHVDSDSYSSTLEALQAHYQGVIKNTETQTQNLINSLTDKINRAISNGQRDVANELSDMRNQLQAIQTRENGLIQNWTNDFNIRKADFDKLKSDWQAQSKAISDSYQAKINEINTQTQSQHDQIQTAADQQLQANQSASDAELTKIKSDAQAQHDQIEKAKNDAIAEITSQRDAAINQANADFKTKIDAFQKDYDVWKSSALADFTKQLADIKTNISNAQSTLSDFDKKLDYTKQELANMAKQLDSLDFTKFVTGDQFKEAMSKKASGIKVQGLGGDYIMAVDPSSSLINAANGSGALADTGVIGAALQVVADAILDKNHYTKVEVDALMDSTQKKIQSAIDAKANSSDLTSKADKSQIESLNNQLTEMRQENTQLKSKVDTLTTENTTLKQQVTKLTPVHVSSVDDVARQDSFFVIVDD</sequence>
<dbReference type="Gene3D" id="2.60.40.3350">
    <property type="match status" value="1"/>
</dbReference>
<keyword evidence="1" id="KW-0175">Coiled coil</keyword>